<evidence type="ECO:0000313" key="1">
    <source>
        <dbReference type="EMBL" id="KAJ5414621.1"/>
    </source>
</evidence>
<dbReference type="OrthoDB" id="4285360at2759"/>
<keyword evidence="2" id="KW-1185">Reference proteome</keyword>
<comment type="caution">
    <text evidence="1">The sequence shown here is derived from an EMBL/GenBank/DDBJ whole genome shotgun (WGS) entry which is preliminary data.</text>
</comment>
<name>A0A9W9WBU9_9EURO</name>
<reference evidence="1" key="2">
    <citation type="journal article" date="2023" name="IMA Fungus">
        <title>Comparative genomic study of the Penicillium genus elucidates a diverse pangenome and 15 lateral gene transfer events.</title>
        <authorList>
            <person name="Petersen C."/>
            <person name="Sorensen T."/>
            <person name="Nielsen M.R."/>
            <person name="Sondergaard T.E."/>
            <person name="Sorensen J.L."/>
            <person name="Fitzpatrick D.A."/>
            <person name="Frisvad J.C."/>
            <person name="Nielsen K.L."/>
        </authorList>
    </citation>
    <scope>NUCLEOTIDE SEQUENCE</scope>
    <source>
        <strain evidence="1">IBT 29677</strain>
    </source>
</reference>
<sequence length="215" mass="24447">MRTIQNGPVVNLQYLPVERLLVGSSIFNKLGSTVNPMPLVNTETHLNSMKGRLFAGSQPIGDDVWRSLRLPDEDMGDIAINELRMVISVFEYLNAEFVNRHLLTTHGGVQYEFGIFQTAVNKVYGQRDFNAPRLWRNFMQNFMSRMAQWVSTWVNTRIDELLVTWRQVQNAAASGSNAHNIATTYITQLEQLREQVRIRAVFDASAFIYMGGTGS</sequence>
<dbReference type="EMBL" id="JAPZBU010000003">
    <property type="protein sequence ID" value="KAJ5414621.1"/>
    <property type="molecule type" value="Genomic_DNA"/>
</dbReference>
<reference evidence="1" key="1">
    <citation type="submission" date="2022-12" db="EMBL/GenBank/DDBJ databases">
        <authorList>
            <person name="Petersen C."/>
        </authorList>
    </citation>
    <scope>NUCLEOTIDE SEQUENCE</scope>
    <source>
        <strain evidence="1">IBT 29677</strain>
    </source>
</reference>
<organism evidence="1 2">
    <name type="scientific">Penicillium cosmopolitanum</name>
    <dbReference type="NCBI Taxonomy" id="1131564"/>
    <lineage>
        <taxon>Eukaryota</taxon>
        <taxon>Fungi</taxon>
        <taxon>Dikarya</taxon>
        <taxon>Ascomycota</taxon>
        <taxon>Pezizomycotina</taxon>
        <taxon>Eurotiomycetes</taxon>
        <taxon>Eurotiomycetidae</taxon>
        <taxon>Eurotiales</taxon>
        <taxon>Aspergillaceae</taxon>
        <taxon>Penicillium</taxon>
    </lineage>
</organism>
<evidence type="ECO:0000313" key="2">
    <source>
        <dbReference type="Proteomes" id="UP001147747"/>
    </source>
</evidence>
<protein>
    <submittedName>
        <fullName evidence="1">Uncharacterized protein</fullName>
    </submittedName>
</protein>
<accession>A0A9W9WBU9</accession>
<dbReference type="Proteomes" id="UP001147747">
    <property type="component" value="Unassembled WGS sequence"/>
</dbReference>
<dbReference type="RefSeq" id="XP_056494467.1">
    <property type="nucleotide sequence ID" value="XM_056625885.1"/>
</dbReference>
<dbReference type="GeneID" id="81364865"/>
<proteinExistence type="predicted"/>
<dbReference type="AlphaFoldDB" id="A0A9W9WBU9"/>
<gene>
    <name evidence="1" type="ORF">N7509_001248</name>
</gene>